<evidence type="ECO:0000313" key="1">
    <source>
        <dbReference type="EMBL" id="SCU85359.1"/>
    </source>
</evidence>
<dbReference type="EMBL" id="FMSH01000380">
    <property type="protein sequence ID" value="SCU85359.1"/>
    <property type="molecule type" value="Genomic_DNA"/>
</dbReference>
<protein>
    <submittedName>
        <fullName evidence="1">Uncharacterized protein</fullName>
    </submittedName>
</protein>
<proteinExistence type="predicted"/>
<name>A0A1K0JT93_CUPNE</name>
<accession>A0A1K0JT93</accession>
<reference evidence="1" key="1">
    <citation type="submission" date="2016-09" db="EMBL/GenBank/DDBJ databases">
        <authorList>
            <person name="Capua I."/>
            <person name="De Benedictis P."/>
            <person name="Joannis T."/>
            <person name="Lombin L.H."/>
            <person name="Cattoli G."/>
        </authorList>
    </citation>
    <scope>NUCLEOTIDE SEQUENCE</scope>
    <source>
        <strain evidence="1">B9</strain>
    </source>
</reference>
<organism evidence="1">
    <name type="scientific">Cupriavidus necator</name>
    <name type="common">Alcaligenes eutrophus</name>
    <name type="synonym">Ralstonia eutropha</name>
    <dbReference type="NCBI Taxonomy" id="106590"/>
    <lineage>
        <taxon>Bacteria</taxon>
        <taxon>Pseudomonadati</taxon>
        <taxon>Pseudomonadota</taxon>
        <taxon>Betaproteobacteria</taxon>
        <taxon>Burkholderiales</taxon>
        <taxon>Burkholderiaceae</taxon>
        <taxon>Cupriavidus</taxon>
    </lineage>
</organism>
<gene>
    <name evidence="1" type="ORF">CNECB9_4400005</name>
</gene>
<dbReference type="AlphaFoldDB" id="A0A1K0JT93"/>
<sequence>MINEPAATQVVAGYYIIPFPSHALPRAHAAAANPCLTPVCRINLYPKIKYLNHASIIQTTYSLQPRHYEFI</sequence>